<evidence type="ECO:0000313" key="3">
    <source>
        <dbReference type="Proteomes" id="UP001597322"/>
    </source>
</evidence>
<feature type="region of interest" description="Disordered" evidence="1">
    <location>
        <begin position="99"/>
        <end position="119"/>
    </location>
</feature>
<evidence type="ECO:0000313" key="2">
    <source>
        <dbReference type="EMBL" id="MFD1744624.1"/>
    </source>
</evidence>
<reference evidence="3" key="1">
    <citation type="journal article" date="2019" name="Int. J. Syst. Evol. Microbiol.">
        <title>The Global Catalogue of Microorganisms (GCM) 10K type strain sequencing project: providing services to taxonomists for standard genome sequencing and annotation.</title>
        <authorList>
            <consortium name="The Broad Institute Genomics Platform"/>
            <consortium name="The Broad Institute Genome Sequencing Center for Infectious Disease"/>
            <person name="Wu L."/>
            <person name="Ma J."/>
        </authorList>
    </citation>
    <scope>NUCLEOTIDE SEQUENCE [LARGE SCALE GENOMIC DNA]</scope>
    <source>
        <strain evidence="3">CG52</strain>
    </source>
</reference>
<protein>
    <submittedName>
        <fullName evidence="2">Uncharacterized protein</fullName>
    </submittedName>
</protein>
<accession>A0ABW4M0D4</accession>
<dbReference type="Proteomes" id="UP001597322">
    <property type="component" value="Unassembled WGS sequence"/>
</dbReference>
<dbReference type="EMBL" id="JBHUEQ010000004">
    <property type="protein sequence ID" value="MFD1744624.1"/>
    <property type="molecule type" value="Genomic_DNA"/>
</dbReference>
<gene>
    <name evidence="2" type="ORF">ACFSE1_04040</name>
</gene>
<proteinExistence type="predicted"/>
<comment type="caution">
    <text evidence="2">The sequence shown here is derived from an EMBL/GenBank/DDBJ whole genome shotgun (WGS) entry which is preliminary data.</text>
</comment>
<evidence type="ECO:0000256" key="1">
    <source>
        <dbReference type="SAM" id="MobiDB-lite"/>
    </source>
</evidence>
<name>A0ABW4M0D4_9HYPH</name>
<sequence>MVWSIAMIGRWQILGLAFLVGVTANPAFSKDKAPMRDMPRNGEFYKDLPGVKPMESLVQKGDGLDCETVTVYRRWSERDIFRDFPVSAYRCEKNGVTYTGTQMPNRPWVPGLNPQTLPE</sequence>
<organism evidence="2 3">
    <name type="scientific">Rhizobium helianthi</name>
    <dbReference type="NCBI Taxonomy" id="1132695"/>
    <lineage>
        <taxon>Bacteria</taxon>
        <taxon>Pseudomonadati</taxon>
        <taxon>Pseudomonadota</taxon>
        <taxon>Alphaproteobacteria</taxon>
        <taxon>Hyphomicrobiales</taxon>
        <taxon>Rhizobiaceae</taxon>
        <taxon>Rhizobium/Agrobacterium group</taxon>
        <taxon>Rhizobium</taxon>
    </lineage>
</organism>
<keyword evidence="3" id="KW-1185">Reference proteome</keyword>